<proteinExistence type="predicted"/>
<protein>
    <submittedName>
        <fullName evidence="1">Uncharacterized protein</fullName>
    </submittedName>
</protein>
<evidence type="ECO:0000313" key="2">
    <source>
        <dbReference type="Proteomes" id="UP000624701"/>
    </source>
</evidence>
<name>A0ABQ2C5P7_9FLAO</name>
<sequence length="65" mass="7286">MITLILLATEATDSPFFWAVKAMTLNMAINKNPRMIIPINQLDDKISDAISGLSLWIRPQIQAVM</sequence>
<organism evidence="1 2">
    <name type="scientific">Winogradskyella haliclonae</name>
    <dbReference type="NCBI Taxonomy" id="2048558"/>
    <lineage>
        <taxon>Bacteria</taxon>
        <taxon>Pseudomonadati</taxon>
        <taxon>Bacteroidota</taxon>
        <taxon>Flavobacteriia</taxon>
        <taxon>Flavobacteriales</taxon>
        <taxon>Flavobacteriaceae</taxon>
        <taxon>Winogradskyella</taxon>
    </lineage>
</organism>
<reference evidence="2" key="1">
    <citation type="journal article" date="2019" name="Int. J. Syst. Evol. Microbiol.">
        <title>The Global Catalogue of Microorganisms (GCM) 10K type strain sequencing project: providing services to taxonomists for standard genome sequencing and annotation.</title>
        <authorList>
            <consortium name="The Broad Institute Genomics Platform"/>
            <consortium name="The Broad Institute Genome Sequencing Center for Infectious Disease"/>
            <person name="Wu L."/>
            <person name="Ma J."/>
        </authorList>
    </citation>
    <scope>NUCLEOTIDE SEQUENCE [LARGE SCALE GENOMIC DNA]</scope>
    <source>
        <strain evidence="2">CCM 8681</strain>
    </source>
</reference>
<evidence type="ECO:0000313" key="1">
    <source>
        <dbReference type="EMBL" id="GGI58418.1"/>
    </source>
</evidence>
<dbReference type="Proteomes" id="UP000624701">
    <property type="component" value="Unassembled WGS sequence"/>
</dbReference>
<dbReference type="EMBL" id="BMDQ01000005">
    <property type="protein sequence ID" value="GGI58418.1"/>
    <property type="molecule type" value="Genomic_DNA"/>
</dbReference>
<keyword evidence="2" id="KW-1185">Reference proteome</keyword>
<comment type="caution">
    <text evidence="1">The sequence shown here is derived from an EMBL/GenBank/DDBJ whole genome shotgun (WGS) entry which is preliminary data.</text>
</comment>
<gene>
    <name evidence="1" type="ORF">GCM10011444_27270</name>
</gene>
<accession>A0ABQ2C5P7</accession>